<feature type="chain" id="PRO_5046993918" description="Squalene cyclase C-terminal domain-containing protein" evidence="1">
    <location>
        <begin position="24"/>
        <end position="388"/>
    </location>
</feature>
<feature type="domain" description="Squalene cyclase C-terminal" evidence="2">
    <location>
        <begin position="78"/>
        <end position="220"/>
    </location>
</feature>
<dbReference type="InterPro" id="IPR032696">
    <property type="entry name" value="SQ_cyclase_C"/>
</dbReference>
<evidence type="ECO:0000313" key="3">
    <source>
        <dbReference type="EMBL" id="NNJ27299.1"/>
    </source>
</evidence>
<evidence type="ECO:0000259" key="2">
    <source>
        <dbReference type="Pfam" id="PF13243"/>
    </source>
</evidence>
<proteinExistence type="predicted"/>
<keyword evidence="1" id="KW-0732">Signal</keyword>
<dbReference type="InterPro" id="IPR008930">
    <property type="entry name" value="Terpenoid_cyclase/PrenylTrfase"/>
</dbReference>
<organism evidence="3 4">
    <name type="scientific">Alienimonas chondri</name>
    <dbReference type="NCBI Taxonomy" id="2681879"/>
    <lineage>
        <taxon>Bacteria</taxon>
        <taxon>Pseudomonadati</taxon>
        <taxon>Planctomycetota</taxon>
        <taxon>Planctomycetia</taxon>
        <taxon>Planctomycetales</taxon>
        <taxon>Planctomycetaceae</taxon>
        <taxon>Alienimonas</taxon>
    </lineage>
</organism>
<reference evidence="3 4" key="1">
    <citation type="journal article" date="2020" name="Syst. Appl. Microbiol.">
        <title>Alienimonas chondri sp. nov., a novel planctomycete isolated from the biofilm of the red alga Chondrus crispus.</title>
        <authorList>
            <person name="Vitorino I."/>
            <person name="Albuquerque L."/>
            <person name="Wiegand S."/>
            <person name="Kallscheuer N."/>
            <person name="da Costa M.S."/>
            <person name="Lobo-da-Cunha A."/>
            <person name="Jogler C."/>
            <person name="Lage O.M."/>
        </authorList>
    </citation>
    <scope>NUCLEOTIDE SEQUENCE [LARGE SCALE GENOMIC DNA]</scope>
    <source>
        <strain evidence="3 4">LzC2</strain>
    </source>
</reference>
<name>A0ABX1VGS6_9PLAN</name>
<dbReference type="Proteomes" id="UP000609651">
    <property type="component" value="Unassembled WGS sequence"/>
</dbReference>
<gene>
    <name evidence="3" type="ORF">LzC2_34010</name>
</gene>
<dbReference type="Pfam" id="PF13243">
    <property type="entry name" value="SQHop_cyclase_C"/>
    <property type="match status" value="1"/>
</dbReference>
<dbReference type="Gene3D" id="1.50.10.20">
    <property type="match status" value="2"/>
</dbReference>
<dbReference type="CDD" id="cd00688">
    <property type="entry name" value="ISOPREN_C2_like"/>
    <property type="match status" value="1"/>
</dbReference>
<accession>A0ABX1VGS6</accession>
<evidence type="ECO:0000256" key="1">
    <source>
        <dbReference type="SAM" id="SignalP"/>
    </source>
</evidence>
<dbReference type="EMBL" id="WTPX01000138">
    <property type="protein sequence ID" value="NNJ27299.1"/>
    <property type="molecule type" value="Genomic_DNA"/>
</dbReference>
<comment type="caution">
    <text evidence="3">The sequence shown here is derived from an EMBL/GenBank/DDBJ whole genome shotgun (WGS) entry which is preliminary data.</text>
</comment>
<feature type="signal peptide" evidence="1">
    <location>
        <begin position="1"/>
        <end position="23"/>
    </location>
</feature>
<protein>
    <recommendedName>
        <fullName evidence="2">Squalene cyclase C-terminal domain-containing protein</fullName>
    </recommendedName>
</protein>
<evidence type="ECO:0000313" key="4">
    <source>
        <dbReference type="Proteomes" id="UP000609651"/>
    </source>
</evidence>
<dbReference type="SUPFAM" id="SSF48239">
    <property type="entry name" value="Terpenoid cyclases/Protein prenyltransferases"/>
    <property type="match status" value="1"/>
</dbReference>
<keyword evidence="4" id="KW-1185">Reference proteome</keyword>
<sequence length="388" mass="40955">MRFACALSTFALALAAAPSLVVAADPPVTAPGATVPTAAEIQAARQRGVDFLRTTQNDDGGWTANEALGITAIATVGLMDSGLTAESPAVAKALDFIVANAKPDGGIYAEDSTHRNYETALALMALSRVEGDRYAKTIEGGRAFLKGLQWDQGEGIDSSDVRWGGAGYGSTGDRPDLSNTQFLIEALKSTGSGPDDEAIQKALVFVTRTQNLEGHGNDTPNAAKINDGGFYYTPALGGQTKAGTTPNGGLRSYASMTYAGLKSMIYAGLTPKDPRVKAARDWAAEHYTLTENPGMGLQGHYYYLQTLAKTLNTLGGDTLTDADGVEHPWREDLAAQLLAMQRENGSWVNDADRWYEGDPNMVTAYALMALSDAFPPGSARTSAASRGE</sequence>